<sequence>TYHPHATLISHISRLLQQPWSVVLQHTLSEGNKGADLLAKYGASESLAKCLGILG</sequence>
<evidence type="ECO:0000313" key="1">
    <source>
        <dbReference type="EMBL" id="MCI32904.1"/>
    </source>
</evidence>
<dbReference type="Proteomes" id="UP000265520">
    <property type="component" value="Unassembled WGS sequence"/>
</dbReference>
<name>A0A392RA48_9FABA</name>
<dbReference type="EMBL" id="LXQA010199750">
    <property type="protein sequence ID" value="MCI32904.1"/>
    <property type="molecule type" value="Genomic_DNA"/>
</dbReference>
<reference evidence="1 2" key="1">
    <citation type="journal article" date="2018" name="Front. Plant Sci.">
        <title>Red Clover (Trifolium pratense) and Zigzag Clover (T. medium) - A Picture of Genomic Similarities and Differences.</title>
        <authorList>
            <person name="Dluhosova J."/>
            <person name="Istvanek J."/>
            <person name="Nedelnik J."/>
            <person name="Repkova J."/>
        </authorList>
    </citation>
    <scope>NUCLEOTIDE SEQUENCE [LARGE SCALE GENOMIC DNA]</scope>
    <source>
        <strain evidence="2">cv. 10/8</strain>
        <tissue evidence="1">Leaf</tissue>
    </source>
</reference>
<feature type="non-terminal residue" evidence="1">
    <location>
        <position position="1"/>
    </location>
</feature>
<protein>
    <submittedName>
        <fullName evidence="1">Uncharacterized protein</fullName>
    </submittedName>
</protein>
<dbReference type="AlphaFoldDB" id="A0A392RA48"/>
<accession>A0A392RA48</accession>
<comment type="caution">
    <text evidence="1">The sequence shown here is derived from an EMBL/GenBank/DDBJ whole genome shotgun (WGS) entry which is preliminary data.</text>
</comment>
<keyword evidence="2" id="KW-1185">Reference proteome</keyword>
<proteinExistence type="predicted"/>
<evidence type="ECO:0000313" key="2">
    <source>
        <dbReference type="Proteomes" id="UP000265520"/>
    </source>
</evidence>
<organism evidence="1 2">
    <name type="scientific">Trifolium medium</name>
    <dbReference type="NCBI Taxonomy" id="97028"/>
    <lineage>
        <taxon>Eukaryota</taxon>
        <taxon>Viridiplantae</taxon>
        <taxon>Streptophyta</taxon>
        <taxon>Embryophyta</taxon>
        <taxon>Tracheophyta</taxon>
        <taxon>Spermatophyta</taxon>
        <taxon>Magnoliopsida</taxon>
        <taxon>eudicotyledons</taxon>
        <taxon>Gunneridae</taxon>
        <taxon>Pentapetalae</taxon>
        <taxon>rosids</taxon>
        <taxon>fabids</taxon>
        <taxon>Fabales</taxon>
        <taxon>Fabaceae</taxon>
        <taxon>Papilionoideae</taxon>
        <taxon>50 kb inversion clade</taxon>
        <taxon>NPAAA clade</taxon>
        <taxon>Hologalegina</taxon>
        <taxon>IRL clade</taxon>
        <taxon>Trifolieae</taxon>
        <taxon>Trifolium</taxon>
    </lineage>
</organism>